<dbReference type="PANTHER" id="PTHR33936">
    <property type="entry name" value="PROTEIN CBG17840"/>
    <property type="match status" value="1"/>
</dbReference>
<dbReference type="GO" id="GO:0008270">
    <property type="term" value="F:zinc ion binding"/>
    <property type="evidence" value="ECO:0007669"/>
    <property type="project" value="UniProtKB-KW"/>
</dbReference>
<dbReference type="Proteomes" id="UP000466442">
    <property type="component" value="Unassembled WGS sequence"/>
</dbReference>
<keyword evidence="1" id="KW-0863">Zinc-finger</keyword>
<dbReference type="PROSITE" id="PS50157">
    <property type="entry name" value="ZINC_FINGER_C2H2_2"/>
    <property type="match status" value="2"/>
</dbReference>
<keyword evidence="1" id="KW-0479">Metal-binding</keyword>
<dbReference type="EMBL" id="WIXP02000003">
    <property type="protein sequence ID" value="KAF6213817.1"/>
    <property type="molecule type" value="Genomic_DNA"/>
</dbReference>
<dbReference type="InterPro" id="IPR052797">
    <property type="entry name" value="RegFact_GeneExpr_CellDeath"/>
</dbReference>
<feature type="domain" description="C2H2-type" evidence="2">
    <location>
        <begin position="35"/>
        <end position="62"/>
    </location>
</feature>
<reference evidence="3" key="1">
    <citation type="journal article" date="2021" name="Mol. Ecol. Resour.">
        <title>Apolygus lucorum genome provides insights into omnivorousness and mesophyll feeding.</title>
        <authorList>
            <person name="Liu Y."/>
            <person name="Liu H."/>
            <person name="Wang H."/>
            <person name="Huang T."/>
            <person name="Liu B."/>
            <person name="Yang B."/>
            <person name="Yin L."/>
            <person name="Li B."/>
            <person name="Zhang Y."/>
            <person name="Zhang S."/>
            <person name="Jiang F."/>
            <person name="Zhang X."/>
            <person name="Ren Y."/>
            <person name="Wang B."/>
            <person name="Wang S."/>
            <person name="Lu Y."/>
            <person name="Wu K."/>
            <person name="Fan W."/>
            <person name="Wang G."/>
        </authorList>
    </citation>
    <scope>NUCLEOTIDE SEQUENCE</scope>
    <source>
        <strain evidence="3">12Hb</strain>
    </source>
</reference>
<comment type="caution">
    <text evidence="3">The sequence shown here is derived from an EMBL/GenBank/DDBJ whole genome shotgun (WGS) entry which is preliminary data.</text>
</comment>
<dbReference type="InterPro" id="IPR013087">
    <property type="entry name" value="Znf_C2H2_type"/>
</dbReference>
<dbReference type="Gene3D" id="3.30.160.60">
    <property type="entry name" value="Classic Zinc Finger"/>
    <property type="match status" value="1"/>
</dbReference>
<sequence>MRTCSDCFKTFSHAGDLRHHRQLYHQLEKRPPVHYFCYYCNFKTLYKYNLSKHVKAHLTQKRKKTRNNNVCSLCGTFECVDRKLMVDHYKSAHEVLLNEQTLNFNSWDQFLAWKLDTENAECCKFVMRDGKKQRERFIVSKYRCFRDGHFLAKGSGTRRLKLKGSCRINGICPASLTARKHLSSGAVSVRYIAAHVGHYAEIGRLNLTLEEKNEIAHKLAAGVPIGTILDSLRESINNGEVNRIHLTTRKDLWNIRNTLHLQNGSTLHADDRTSVEAWLSTG</sequence>
<dbReference type="AlphaFoldDB" id="A0A8S9XY38"/>
<dbReference type="OrthoDB" id="10018489at2759"/>
<accession>A0A8S9XY38</accession>
<dbReference type="PANTHER" id="PTHR33936:SF24">
    <property type="entry name" value="C2H2-TYPE DOMAIN-CONTAINING PROTEIN"/>
    <property type="match status" value="1"/>
</dbReference>
<evidence type="ECO:0000313" key="3">
    <source>
        <dbReference type="EMBL" id="KAF6213817.1"/>
    </source>
</evidence>
<dbReference type="SMART" id="SM00355">
    <property type="entry name" value="ZnF_C2H2"/>
    <property type="match status" value="3"/>
</dbReference>
<evidence type="ECO:0000313" key="4">
    <source>
        <dbReference type="Proteomes" id="UP000466442"/>
    </source>
</evidence>
<dbReference type="PROSITE" id="PS00028">
    <property type="entry name" value="ZINC_FINGER_C2H2_1"/>
    <property type="match status" value="1"/>
</dbReference>
<evidence type="ECO:0000256" key="1">
    <source>
        <dbReference type="PROSITE-ProRule" id="PRU00042"/>
    </source>
</evidence>
<gene>
    <name evidence="3" type="ORF">GE061_011539</name>
</gene>
<proteinExistence type="predicted"/>
<protein>
    <recommendedName>
        <fullName evidence="2">C2H2-type domain-containing protein</fullName>
    </recommendedName>
</protein>
<name>A0A8S9XY38_APOLU</name>
<keyword evidence="4" id="KW-1185">Reference proteome</keyword>
<organism evidence="3 4">
    <name type="scientific">Apolygus lucorum</name>
    <name type="common">Small green plant bug</name>
    <name type="synonym">Lygocoris lucorum</name>
    <dbReference type="NCBI Taxonomy" id="248454"/>
    <lineage>
        <taxon>Eukaryota</taxon>
        <taxon>Metazoa</taxon>
        <taxon>Ecdysozoa</taxon>
        <taxon>Arthropoda</taxon>
        <taxon>Hexapoda</taxon>
        <taxon>Insecta</taxon>
        <taxon>Pterygota</taxon>
        <taxon>Neoptera</taxon>
        <taxon>Paraneoptera</taxon>
        <taxon>Hemiptera</taxon>
        <taxon>Heteroptera</taxon>
        <taxon>Panheteroptera</taxon>
        <taxon>Cimicomorpha</taxon>
        <taxon>Miridae</taxon>
        <taxon>Mirini</taxon>
        <taxon>Apolygus</taxon>
    </lineage>
</organism>
<feature type="domain" description="C2H2-type" evidence="2">
    <location>
        <begin position="2"/>
        <end position="30"/>
    </location>
</feature>
<keyword evidence="1" id="KW-0862">Zinc</keyword>
<evidence type="ECO:0000259" key="2">
    <source>
        <dbReference type="PROSITE" id="PS50157"/>
    </source>
</evidence>